<accession>A0A7H8N158</accession>
<dbReference type="GO" id="GO:0030170">
    <property type="term" value="F:pyridoxal phosphate binding"/>
    <property type="evidence" value="ECO:0007669"/>
    <property type="project" value="InterPro"/>
</dbReference>
<dbReference type="Gene3D" id="3.90.1150.10">
    <property type="entry name" value="Aspartate Aminotransferase, domain 1"/>
    <property type="match status" value="1"/>
</dbReference>
<dbReference type="GO" id="GO:0008483">
    <property type="term" value="F:transaminase activity"/>
    <property type="evidence" value="ECO:0007669"/>
    <property type="project" value="UniProtKB-KW"/>
</dbReference>
<proteinExistence type="predicted"/>
<evidence type="ECO:0000256" key="1">
    <source>
        <dbReference type="ARBA" id="ARBA00001933"/>
    </source>
</evidence>
<dbReference type="InterPro" id="IPR015421">
    <property type="entry name" value="PyrdxlP-dep_Trfase_major"/>
</dbReference>
<dbReference type="Pfam" id="PF00155">
    <property type="entry name" value="Aminotran_1_2"/>
    <property type="match status" value="1"/>
</dbReference>
<dbReference type="PANTHER" id="PTHR42790:SF19">
    <property type="entry name" value="KYNURENINE_ALPHA-AMINOADIPATE AMINOTRANSFERASE, MITOCHONDRIAL"/>
    <property type="match status" value="1"/>
</dbReference>
<evidence type="ECO:0000313" key="8">
    <source>
        <dbReference type="Proteomes" id="UP000509303"/>
    </source>
</evidence>
<dbReference type="GO" id="GO:1901605">
    <property type="term" value="P:alpha-amino acid metabolic process"/>
    <property type="evidence" value="ECO:0007669"/>
    <property type="project" value="TreeGrafter"/>
</dbReference>
<keyword evidence="8" id="KW-1185">Reference proteome</keyword>
<dbReference type="InterPro" id="IPR004839">
    <property type="entry name" value="Aminotransferase_I/II_large"/>
</dbReference>
<evidence type="ECO:0000256" key="3">
    <source>
        <dbReference type="ARBA" id="ARBA00022679"/>
    </source>
</evidence>
<dbReference type="Proteomes" id="UP000509303">
    <property type="component" value="Chromosome"/>
</dbReference>
<dbReference type="Gene3D" id="3.40.640.10">
    <property type="entry name" value="Type I PLP-dependent aspartate aminotransferase-like (Major domain)"/>
    <property type="match status" value="1"/>
</dbReference>
<dbReference type="InterPro" id="IPR015422">
    <property type="entry name" value="PyrdxlP-dep_Trfase_small"/>
</dbReference>
<dbReference type="EMBL" id="CP054929">
    <property type="protein sequence ID" value="QKW54113.1"/>
    <property type="molecule type" value="Genomic_DNA"/>
</dbReference>
<dbReference type="AlphaFoldDB" id="A0A7H8N158"/>
<evidence type="ECO:0000256" key="4">
    <source>
        <dbReference type="ARBA" id="ARBA00022898"/>
    </source>
</evidence>
<dbReference type="PANTHER" id="PTHR42790">
    <property type="entry name" value="AMINOTRANSFERASE"/>
    <property type="match status" value="1"/>
</dbReference>
<evidence type="ECO:0000256" key="2">
    <source>
        <dbReference type="ARBA" id="ARBA00022576"/>
    </source>
</evidence>
<dbReference type="RefSeq" id="WP_176159914.1">
    <property type="nucleotide sequence ID" value="NZ_CP054929.1"/>
</dbReference>
<keyword evidence="2 6" id="KW-0032">Aminotransferase</keyword>
<evidence type="ECO:0000259" key="5">
    <source>
        <dbReference type="Pfam" id="PF00155"/>
    </source>
</evidence>
<keyword evidence="3 6" id="KW-0808">Transferase</keyword>
<reference evidence="6 8" key="1">
    <citation type="submission" date="2020-06" db="EMBL/GenBank/DDBJ databases">
        <title>Genome mining for natural products.</title>
        <authorList>
            <person name="Zhang B."/>
            <person name="Shi J."/>
            <person name="Ge H."/>
        </authorList>
    </citation>
    <scope>NUCLEOTIDE SEQUENCE [LARGE SCALE GENOMIC DNA]</scope>
    <source>
        <strain evidence="6 8">NA00687</strain>
    </source>
</reference>
<protein>
    <submittedName>
        <fullName evidence="6">PLP-dependent aminotransferase family protein</fullName>
    </submittedName>
</protein>
<sequence length="406" mass="44363">MNSHDFELALRSTLAEMSPFQYKGEASSATWSFTGGFPDVRHFPARRLAEYMNLAIEEDPGILQYGLSADESLRYGESTLREELLARYRCDLGTGADLANVMLTQGAVSAIDLIFRAVIDPGDIAIFEAPTWGVAITLARQARADVRAVPVTAEGVDIDALAALLDRLRAAGRRVKVIYTIPTFQTPTGTVLPTASRRRLAELAARHNVLLVEDGTYAALRYEGTELPSVQSFDTGGRVVRVGSFSKTIAPALRMGWVTGSRPLLAILASARSDLGVSQWTARALALFLGSGHYDEHLAQLLSAYRKKRDLLDESLTSHCADLAQWEVPAGGYFFWLRLSERVDAAKAKNLAKGRGVAARPGEQFFGTPEEGRQMLRIAFSQVPEEDIPHGIEVLGEALQSSRVKE</sequence>
<evidence type="ECO:0000313" key="6">
    <source>
        <dbReference type="EMBL" id="QKW48217.1"/>
    </source>
</evidence>
<gene>
    <name evidence="6" type="ORF">HUT08_00145</name>
    <name evidence="7" type="ORF">HUT08_36280</name>
</gene>
<dbReference type="EMBL" id="CP054929">
    <property type="protein sequence ID" value="QKW48217.1"/>
    <property type="molecule type" value="Genomic_DNA"/>
</dbReference>
<dbReference type="CDD" id="cd00609">
    <property type="entry name" value="AAT_like"/>
    <property type="match status" value="1"/>
</dbReference>
<feature type="domain" description="Aminotransferase class I/classII large" evidence="5">
    <location>
        <begin position="79"/>
        <end position="395"/>
    </location>
</feature>
<dbReference type="InterPro" id="IPR050859">
    <property type="entry name" value="Class-I_PLP-dep_aminotransf"/>
</dbReference>
<organism evidence="6 8">
    <name type="scientific">Streptomyces buecherae</name>
    <dbReference type="NCBI Taxonomy" id="2763006"/>
    <lineage>
        <taxon>Bacteria</taxon>
        <taxon>Bacillati</taxon>
        <taxon>Actinomycetota</taxon>
        <taxon>Actinomycetes</taxon>
        <taxon>Kitasatosporales</taxon>
        <taxon>Streptomycetaceae</taxon>
        <taxon>Streptomyces</taxon>
    </lineage>
</organism>
<comment type="cofactor">
    <cofactor evidence="1">
        <name>pyridoxal 5'-phosphate</name>
        <dbReference type="ChEBI" id="CHEBI:597326"/>
    </cofactor>
</comment>
<name>A0A7H8N158_9ACTN</name>
<dbReference type="SUPFAM" id="SSF53383">
    <property type="entry name" value="PLP-dependent transferases"/>
    <property type="match status" value="1"/>
</dbReference>
<evidence type="ECO:0000313" key="7">
    <source>
        <dbReference type="EMBL" id="QKW54113.1"/>
    </source>
</evidence>
<dbReference type="InterPro" id="IPR015424">
    <property type="entry name" value="PyrdxlP-dep_Trfase"/>
</dbReference>
<keyword evidence="4" id="KW-0663">Pyridoxal phosphate</keyword>